<feature type="region of interest" description="Disordered" evidence="1">
    <location>
        <begin position="159"/>
        <end position="182"/>
    </location>
</feature>
<feature type="region of interest" description="Disordered" evidence="1">
    <location>
        <begin position="419"/>
        <end position="458"/>
    </location>
</feature>
<evidence type="ECO:0000313" key="2">
    <source>
        <dbReference type="EMBL" id="KAA6368996.1"/>
    </source>
</evidence>
<evidence type="ECO:0000256" key="1">
    <source>
        <dbReference type="SAM" id="MobiDB-lite"/>
    </source>
</evidence>
<feature type="region of interest" description="Disordered" evidence="1">
    <location>
        <begin position="253"/>
        <end position="335"/>
    </location>
</feature>
<accession>A0A5J4UDW9</accession>
<organism evidence="2 3">
    <name type="scientific">Streblomastix strix</name>
    <dbReference type="NCBI Taxonomy" id="222440"/>
    <lineage>
        <taxon>Eukaryota</taxon>
        <taxon>Metamonada</taxon>
        <taxon>Preaxostyla</taxon>
        <taxon>Oxymonadida</taxon>
        <taxon>Streblomastigidae</taxon>
        <taxon>Streblomastix</taxon>
    </lineage>
</organism>
<evidence type="ECO:0000313" key="3">
    <source>
        <dbReference type="Proteomes" id="UP000324800"/>
    </source>
</evidence>
<gene>
    <name evidence="2" type="ORF">EZS28_035478</name>
</gene>
<dbReference type="EMBL" id="SNRW01016800">
    <property type="protein sequence ID" value="KAA6368996.1"/>
    <property type="molecule type" value="Genomic_DNA"/>
</dbReference>
<name>A0A5J4UDW9_9EUKA</name>
<comment type="caution">
    <text evidence="2">The sequence shown here is derived from an EMBL/GenBank/DDBJ whole genome shotgun (WGS) entry which is preliminary data.</text>
</comment>
<feature type="compositionally biased region" description="Polar residues" evidence="1">
    <location>
        <begin position="159"/>
        <end position="168"/>
    </location>
</feature>
<feature type="compositionally biased region" description="Low complexity" evidence="1">
    <location>
        <begin position="257"/>
        <end position="335"/>
    </location>
</feature>
<feature type="region of interest" description="Disordered" evidence="1">
    <location>
        <begin position="91"/>
        <end position="111"/>
    </location>
</feature>
<protein>
    <submittedName>
        <fullName evidence="2">Uncharacterized protein</fullName>
    </submittedName>
</protein>
<feature type="compositionally biased region" description="Low complexity" evidence="1">
    <location>
        <begin position="169"/>
        <end position="182"/>
    </location>
</feature>
<dbReference type="AlphaFoldDB" id="A0A5J4UDW9"/>
<proteinExistence type="predicted"/>
<reference evidence="2 3" key="1">
    <citation type="submission" date="2019-03" db="EMBL/GenBank/DDBJ databases">
        <title>Single cell metagenomics reveals metabolic interactions within the superorganism composed of flagellate Streblomastix strix and complex community of Bacteroidetes bacteria on its surface.</title>
        <authorList>
            <person name="Treitli S.C."/>
            <person name="Kolisko M."/>
            <person name="Husnik F."/>
            <person name="Keeling P."/>
            <person name="Hampl V."/>
        </authorList>
    </citation>
    <scope>NUCLEOTIDE SEQUENCE [LARGE SCALE GENOMIC DNA]</scope>
    <source>
        <strain evidence="2">ST1C</strain>
    </source>
</reference>
<dbReference type="Proteomes" id="UP000324800">
    <property type="component" value="Unassembled WGS sequence"/>
</dbReference>
<sequence>MITFYIIQYYIFEEHIEGGTITPRAQTPVAHNVSYCIDNRIVCAKKPQNVKYPLQNVRRRKSFFGNEDEQSTDDDLSWMDNTDELLLDMNEQQQQQQNEQSDNEQQDVQHDEEIDEIVKELERGWSMHTMSNNKQTISDIGQMNDITQTHISQIDETILKTPTKQQQKNSDINDSNNESNQQDQVKLNFTSNGDEAQHPLFLSSCLDKDQDITSPQQKECNQQEQQSNMIIDQINPTPKGDTMYFFETPQSSFVPYSSSSSSSQSSSIQTQQQQQSTSLIYSNTDTNTNTNSSTDPDSSILSSPHQRNPYSYSYSISNSPIEQSTSTPQSQQTNSQIKLISPSMTFPVFSPPLSPHPTLINVQSSAQFRKIIKNTPQNAETPPNTPLPSDLVSTGTSHMMTRLRMRLLEQQQQNLEKENIQKNDINELYALGSIPKQKRKREESEECSGRGSKRLRFD</sequence>
<feature type="compositionally biased region" description="Low complexity" evidence="1">
    <location>
        <begin position="91"/>
        <end position="100"/>
    </location>
</feature>